<keyword evidence="5" id="KW-1133">Transmembrane helix</keyword>
<keyword evidence="5" id="KW-0812">Transmembrane</keyword>
<dbReference type="SMART" id="SM00283">
    <property type="entry name" value="MA"/>
    <property type="match status" value="1"/>
</dbReference>
<evidence type="ECO:0000313" key="9">
    <source>
        <dbReference type="Proteomes" id="UP000669605"/>
    </source>
</evidence>
<comment type="caution">
    <text evidence="8">The sequence shown here is derived from an EMBL/GenBank/DDBJ whole genome shotgun (WGS) entry which is preliminary data.</text>
</comment>
<dbReference type="InterPro" id="IPR003660">
    <property type="entry name" value="HAMP_dom"/>
</dbReference>
<dbReference type="PANTHER" id="PTHR32089">
    <property type="entry name" value="METHYL-ACCEPTING CHEMOTAXIS PROTEIN MCPB"/>
    <property type="match status" value="1"/>
</dbReference>
<dbReference type="Gene3D" id="1.10.287.950">
    <property type="entry name" value="Methyl-accepting chemotaxis protein"/>
    <property type="match status" value="1"/>
</dbReference>
<dbReference type="Gene3D" id="1.20.120.1530">
    <property type="match status" value="1"/>
</dbReference>
<evidence type="ECO:0000256" key="5">
    <source>
        <dbReference type="SAM" id="Phobius"/>
    </source>
</evidence>
<dbReference type="Proteomes" id="UP000669605">
    <property type="component" value="Unassembled WGS sequence"/>
</dbReference>
<keyword evidence="1 3" id="KW-0807">Transducer</keyword>
<feature type="region of interest" description="Disordered" evidence="4">
    <location>
        <begin position="526"/>
        <end position="549"/>
    </location>
</feature>
<evidence type="ECO:0000313" key="8">
    <source>
        <dbReference type="EMBL" id="NMH16508.1"/>
    </source>
</evidence>
<dbReference type="Gene3D" id="1.20.120.30">
    <property type="entry name" value="Aspartate receptor, ligand-binding domain"/>
    <property type="match status" value="1"/>
</dbReference>
<dbReference type="Pfam" id="PF00015">
    <property type="entry name" value="MCPsignal"/>
    <property type="match status" value="1"/>
</dbReference>
<accession>A0ABX1QKN5</accession>
<dbReference type="InterPro" id="IPR004089">
    <property type="entry name" value="MCPsignal_dom"/>
</dbReference>
<evidence type="ECO:0000256" key="1">
    <source>
        <dbReference type="ARBA" id="ARBA00023224"/>
    </source>
</evidence>
<dbReference type="InterPro" id="IPR025991">
    <property type="entry name" value="Chemoreceptor_zinc-bind_dom"/>
</dbReference>
<comment type="similarity">
    <text evidence="2">Belongs to the methyl-accepting chemotaxis (MCP) protein family.</text>
</comment>
<dbReference type="EMBL" id="JAAAUB010000005">
    <property type="protein sequence ID" value="NMH16508.1"/>
    <property type="molecule type" value="Genomic_DNA"/>
</dbReference>
<sequence>MNITQRQNCLISTHKEKNMSRSTNAAASDPLERLLQPTSEASRTIPFIQQRVRFVSIVYVLVIAGLAVHSIWQHGPTVLNITAPLLSLAFAWYAYRWITHPLKALARMSVVLARAKEGCLSVRITHTKGLGEIGKIAWELNDLLDVMEAYFKDVNTCFDRAARGDFHRHAFVDGMPGEIRRSLESINLALSTMEQATELAAKNRLNSALHQINVDNLLRNLAGNQTDLMDVSGRMDEVQHLAQRNQEGAAESLATARQLASALEAIDRNMRTMTETATSLEGASNSIGRTVQLISEITEQTNLLALNAAIEAARAGEVGRGFAVVADEVRKLAERTRVATDEIGDVIGALRDRVGAMVQQTRAMSEQAQTVSDEVEGFENRFEAVARSAEAMIVAVERAKDLAFTSLVKLDHIIYMQRGYVAAERSGQGEEAQAVGSDHTQCRLGKWYYEGYGKEHFSSTPAYRALEEPHRRVHAGIHAAIEQAKKNWLRDAAILDSIVTNMRTAETASQEVIRLIGEMVQQKYGESLSAPSKATKGSPSRRASRASAA</sequence>
<keyword evidence="9" id="KW-1185">Reference proteome</keyword>
<dbReference type="PANTHER" id="PTHR32089:SF112">
    <property type="entry name" value="LYSOZYME-LIKE PROTEIN-RELATED"/>
    <property type="match status" value="1"/>
</dbReference>
<keyword evidence="5" id="KW-0472">Membrane</keyword>
<evidence type="ECO:0000256" key="3">
    <source>
        <dbReference type="PROSITE-ProRule" id="PRU00284"/>
    </source>
</evidence>
<name>A0ABX1QKN5_9PROT</name>
<dbReference type="PROSITE" id="PS50111">
    <property type="entry name" value="CHEMOTAXIS_TRANSDUC_2"/>
    <property type="match status" value="1"/>
</dbReference>
<feature type="compositionally biased region" description="Polar residues" evidence="4">
    <location>
        <begin position="529"/>
        <end position="538"/>
    </location>
</feature>
<dbReference type="PROSITE" id="PS50885">
    <property type="entry name" value="HAMP"/>
    <property type="match status" value="1"/>
</dbReference>
<dbReference type="Pfam" id="PF13682">
    <property type="entry name" value="CZB"/>
    <property type="match status" value="1"/>
</dbReference>
<gene>
    <name evidence="8" type="ORF">GV368_05175</name>
</gene>
<proteinExistence type="inferred from homology"/>
<evidence type="ECO:0000259" key="7">
    <source>
        <dbReference type="PROSITE" id="PS50885"/>
    </source>
</evidence>
<evidence type="ECO:0000259" key="6">
    <source>
        <dbReference type="PROSITE" id="PS50111"/>
    </source>
</evidence>
<feature type="domain" description="HAMP" evidence="7">
    <location>
        <begin position="96"/>
        <end position="152"/>
    </location>
</feature>
<evidence type="ECO:0000256" key="4">
    <source>
        <dbReference type="SAM" id="MobiDB-lite"/>
    </source>
</evidence>
<feature type="transmembrane region" description="Helical" evidence="5">
    <location>
        <begin position="52"/>
        <end position="72"/>
    </location>
</feature>
<dbReference type="SUPFAM" id="SSF58104">
    <property type="entry name" value="Methyl-accepting chemotaxis protein (MCP) signaling domain"/>
    <property type="match status" value="1"/>
</dbReference>
<evidence type="ECO:0000256" key="2">
    <source>
        <dbReference type="ARBA" id="ARBA00029447"/>
    </source>
</evidence>
<feature type="domain" description="Methyl-accepting transducer" evidence="6">
    <location>
        <begin position="230"/>
        <end position="440"/>
    </location>
</feature>
<protein>
    <submittedName>
        <fullName evidence="8">Chemotaxis protein</fullName>
    </submittedName>
</protein>
<organism evidence="8 9">
    <name type="scientific">Tepidiphilus baoligensis</name>
    <dbReference type="NCBI Taxonomy" id="2698687"/>
    <lineage>
        <taxon>Bacteria</taxon>
        <taxon>Pseudomonadati</taxon>
        <taxon>Pseudomonadota</taxon>
        <taxon>Hydrogenophilia</taxon>
        <taxon>Hydrogenophilales</taxon>
        <taxon>Hydrogenophilaceae</taxon>
        <taxon>Tepidiphilus</taxon>
    </lineage>
</organism>
<reference evidence="8 9" key="1">
    <citation type="journal article" date="2020" name="Curr. Microbiol.">
        <title>Tepidiphilus baoligensis sp. nov., a Novel Bacterium of the Family Hydrogenophilaceae Isolated from an Oil Reservoir.</title>
        <authorList>
            <person name="Zhang X."/>
            <person name="Wang G."/>
            <person name="Ma X."/>
            <person name="Yu J."/>
            <person name="You J."/>
            <person name="Xue Y."/>
            <person name="Ma Y."/>
        </authorList>
    </citation>
    <scope>NUCLEOTIDE SEQUENCE [LARGE SCALE GENOMIC DNA]</scope>
    <source>
        <strain evidence="8 9">B18-69</strain>
    </source>
</reference>